<dbReference type="Gene3D" id="3.10.450.50">
    <property type="match status" value="1"/>
</dbReference>
<dbReference type="InterPro" id="IPR009959">
    <property type="entry name" value="Cyclase_SnoaL-like"/>
</dbReference>
<dbReference type="InterPro" id="IPR032710">
    <property type="entry name" value="NTF2-like_dom_sf"/>
</dbReference>
<feature type="chain" id="PRO_5018326947" description="Ester cyclase" evidence="1">
    <location>
        <begin position="27"/>
        <end position="177"/>
    </location>
</feature>
<organism evidence="2 3">
    <name type="scientific">Hanamia caeni</name>
    <dbReference type="NCBI Taxonomy" id="2294116"/>
    <lineage>
        <taxon>Bacteria</taxon>
        <taxon>Pseudomonadati</taxon>
        <taxon>Bacteroidota</taxon>
        <taxon>Chitinophagia</taxon>
        <taxon>Chitinophagales</taxon>
        <taxon>Chitinophagaceae</taxon>
        <taxon>Hanamia</taxon>
    </lineage>
</organism>
<dbReference type="PANTHER" id="PTHR38436:SF1">
    <property type="entry name" value="ESTER CYCLASE"/>
    <property type="match status" value="1"/>
</dbReference>
<evidence type="ECO:0000256" key="1">
    <source>
        <dbReference type="SAM" id="SignalP"/>
    </source>
</evidence>
<keyword evidence="1" id="KW-0732">Signal</keyword>
<gene>
    <name evidence="2" type="ORF">EFY79_16835</name>
</gene>
<evidence type="ECO:0000313" key="2">
    <source>
        <dbReference type="EMBL" id="RNI33975.1"/>
    </source>
</evidence>
<dbReference type="OrthoDB" id="7876517at2"/>
<comment type="caution">
    <text evidence="2">The sequence shown here is derived from an EMBL/GenBank/DDBJ whole genome shotgun (WGS) entry which is preliminary data.</text>
</comment>
<evidence type="ECO:0008006" key="4">
    <source>
        <dbReference type="Google" id="ProtNLM"/>
    </source>
</evidence>
<dbReference type="GO" id="GO:0030638">
    <property type="term" value="P:polyketide metabolic process"/>
    <property type="evidence" value="ECO:0007669"/>
    <property type="project" value="InterPro"/>
</dbReference>
<sequence>MKKLSLTIVGIIFCVLASLAQGNSQAETNHANTLQVYRAIETGDVSKLDQFIDNNIVDHSGPHGDMVGLDSAKIMFTEMHDHISNLKMDPVAYATGGDYHFDLVRMTGTTNSEYMGMPANTPIDMTSVNVVKIKNGKAVEHWRYIDASQMMQMMQMMHGEHEDHQMMNNTDSTKQNP</sequence>
<evidence type="ECO:0000313" key="3">
    <source>
        <dbReference type="Proteomes" id="UP000267223"/>
    </source>
</evidence>
<dbReference type="RefSeq" id="WP_123121915.1">
    <property type="nucleotide sequence ID" value="NZ_RJJR01000015.1"/>
</dbReference>
<protein>
    <recommendedName>
        <fullName evidence="4">Ester cyclase</fullName>
    </recommendedName>
</protein>
<dbReference type="Pfam" id="PF07366">
    <property type="entry name" value="SnoaL"/>
    <property type="match status" value="1"/>
</dbReference>
<keyword evidence="3" id="KW-1185">Reference proteome</keyword>
<dbReference type="Proteomes" id="UP000267223">
    <property type="component" value="Unassembled WGS sequence"/>
</dbReference>
<dbReference type="SUPFAM" id="SSF54427">
    <property type="entry name" value="NTF2-like"/>
    <property type="match status" value="1"/>
</dbReference>
<feature type="signal peptide" evidence="1">
    <location>
        <begin position="1"/>
        <end position="26"/>
    </location>
</feature>
<reference evidence="2 3" key="1">
    <citation type="submission" date="2018-11" db="EMBL/GenBank/DDBJ databases">
        <title>Draft genome sequence of Ferruginibacter sp. BO-59.</title>
        <authorList>
            <person name="Im W.T."/>
        </authorList>
    </citation>
    <scope>NUCLEOTIDE SEQUENCE [LARGE SCALE GENOMIC DNA]</scope>
    <source>
        <strain evidence="2 3">BO-59</strain>
    </source>
</reference>
<accession>A0A3M9N9B1</accession>
<dbReference type="AlphaFoldDB" id="A0A3M9N9B1"/>
<proteinExistence type="predicted"/>
<dbReference type="EMBL" id="RJJR01000015">
    <property type="protein sequence ID" value="RNI33975.1"/>
    <property type="molecule type" value="Genomic_DNA"/>
</dbReference>
<name>A0A3M9N9B1_9BACT</name>
<dbReference type="PANTHER" id="PTHR38436">
    <property type="entry name" value="POLYKETIDE CYCLASE SNOAL-LIKE DOMAIN"/>
    <property type="match status" value="1"/>
</dbReference>